<evidence type="ECO:0000313" key="3">
    <source>
        <dbReference type="Proteomes" id="UP000325292"/>
    </source>
</evidence>
<sequence>MNLYVLLAAFLASSVEFVEALSIVLAAAVFGVRPAMRGVFYAVLTLAALVLILGEGILRVVPLHVLQGVVGILLLLFGLKWIRKAILRYAGLKALHNEAEAYARQVKKLEASSNAAFEAQATAFNGVLLEGLEVVVIILTMGSGAHAFGSAILGSAIGLVAVLALGLALRAPLSRVPENTLKFVVGVMLTSFGTFWAGAALGVHWPLSEATLLVLIAGYLAMSGWYVKMLKARGQASA</sequence>
<keyword evidence="1" id="KW-0472">Membrane</keyword>
<dbReference type="Pfam" id="PF16955">
    <property type="entry name" value="OFeT_1"/>
    <property type="match status" value="1"/>
</dbReference>
<dbReference type="EMBL" id="CP019454">
    <property type="protein sequence ID" value="AUW93043.1"/>
    <property type="molecule type" value="Genomic_DNA"/>
</dbReference>
<dbReference type="Proteomes" id="UP000325292">
    <property type="component" value="Chromosome"/>
</dbReference>
<feature type="transmembrane region" description="Helical" evidence="1">
    <location>
        <begin position="181"/>
        <end position="204"/>
    </location>
</feature>
<name>A0ABM6RNV2_9FIRM</name>
<accession>A0ABM6RNV2</accession>
<feature type="transmembrane region" description="Helical" evidence="1">
    <location>
        <begin position="39"/>
        <end position="58"/>
    </location>
</feature>
<evidence type="ECO:0000256" key="1">
    <source>
        <dbReference type="SAM" id="Phobius"/>
    </source>
</evidence>
<keyword evidence="1" id="KW-0812">Transmembrane</keyword>
<organism evidence="2 3">
    <name type="scientific">Sulfobacillus thermotolerans</name>
    <dbReference type="NCBI Taxonomy" id="338644"/>
    <lineage>
        <taxon>Bacteria</taxon>
        <taxon>Bacillati</taxon>
        <taxon>Bacillota</taxon>
        <taxon>Clostridia</taxon>
        <taxon>Eubacteriales</taxon>
        <taxon>Clostridiales Family XVII. Incertae Sedis</taxon>
        <taxon>Sulfobacillus</taxon>
    </lineage>
</organism>
<feature type="transmembrane region" description="Helical" evidence="1">
    <location>
        <begin position="122"/>
        <end position="141"/>
    </location>
</feature>
<feature type="transmembrane region" description="Helical" evidence="1">
    <location>
        <begin position="147"/>
        <end position="169"/>
    </location>
</feature>
<feature type="transmembrane region" description="Helical" evidence="1">
    <location>
        <begin position="64"/>
        <end position="82"/>
    </location>
</feature>
<dbReference type="InterPro" id="IPR031594">
    <property type="entry name" value="OFeT_1"/>
</dbReference>
<proteinExistence type="predicted"/>
<reference evidence="2 3" key="1">
    <citation type="journal article" date="2019" name="Sci. Rep.">
        <title>Sulfobacillus thermotolerans: new insights into resistance and metabolic capacities of acidophilic chemolithotrophs.</title>
        <authorList>
            <person name="Panyushkina A.E."/>
            <person name="Babenko V.V."/>
            <person name="Nikitina A.S."/>
            <person name="Selezneva O.V."/>
            <person name="Tsaplina I.A."/>
            <person name="Letarova M.A."/>
            <person name="Kostryukova E.S."/>
            <person name="Letarov A.V."/>
        </authorList>
    </citation>
    <scope>NUCLEOTIDE SEQUENCE [LARGE SCALE GENOMIC DNA]</scope>
    <source>
        <strain evidence="2 3">Kr1</strain>
    </source>
</reference>
<keyword evidence="3" id="KW-1185">Reference proteome</keyword>
<feature type="transmembrane region" description="Helical" evidence="1">
    <location>
        <begin position="210"/>
        <end position="227"/>
    </location>
</feature>
<gene>
    <name evidence="2" type="ORF">BXT84_02990</name>
</gene>
<evidence type="ECO:0008006" key="4">
    <source>
        <dbReference type="Google" id="ProtNLM"/>
    </source>
</evidence>
<keyword evidence="1" id="KW-1133">Transmembrane helix</keyword>
<protein>
    <recommendedName>
        <fullName evidence="4">GDT1 family protein</fullName>
    </recommendedName>
</protein>
<evidence type="ECO:0000313" key="2">
    <source>
        <dbReference type="EMBL" id="AUW93043.1"/>
    </source>
</evidence>
<feature type="transmembrane region" description="Helical" evidence="1">
    <location>
        <begin position="6"/>
        <end position="32"/>
    </location>
</feature>